<dbReference type="SUPFAM" id="SSF56954">
    <property type="entry name" value="Outer membrane efflux proteins (OEP)"/>
    <property type="match status" value="1"/>
</dbReference>
<protein>
    <submittedName>
        <fullName evidence="9">TolC family protein</fullName>
    </submittedName>
</protein>
<dbReference type="GO" id="GO:0015562">
    <property type="term" value="F:efflux transmembrane transporter activity"/>
    <property type="evidence" value="ECO:0007669"/>
    <property type="project" value="InterPro"/>
</dbReference>
<dbReference type="InterPro" id="IPR051906">
    <property type="entry name" value="TolC-like"/>
</dbReference>
<dbReference type="GO" id="GO:0015288">
    <property type="term" value="F:porin activity"/>
    <property type="evidence" value="ECO:0007669"/>
    <property type="project" value="TreeGrafter"/>
</dbReference>
<evidence type="ECO:0000256" key="6">
    <source>
        <dbReference type="ARBA" id="ARBA00023136"/>
    </source>
</evidence>
<dbReference type="GO" id="GO:1990281">
    <property type="term" value="C:efflux pump complex"/>
    <property type="evidence" value="ECO:0007669"/>
    <property type="project" value="TreeGrafter"/>
</dbReference>
<keyword evidence="3" id="KW-0813">Transport</keyword>
<evidence type="ECO:0000256" key="7">
    <source>
        <dbReference type="ARBA" id="ARBA00023237"/>
    </source>
</evidence>
<keyword evidence="5" id="KW-0812">Transmembrane</keyword>
<evidence type="ECO:0000313" key="9">
    <source>
        <dbReference type="EMBL" id="TGL64697.1"/>
    </source>
</evidence>
<keyword evidence="6" id="KW-0472">Membrane</keyword>
<comment type="subcellular location">
    <subcellularLocation>
        <location evidence="1">Cell outer membrane</location>
    </subcellularLocation>
</comment>
<feature type="coiled-coil region" evidence="8">
    <location>
        <begin position="262"/>
        <end position="296"/>
    </location>
</feature>
<dbReference type="Proteomes" id="UP000297762">
    <property type="component" value="Unassembled WGS sequence"/>
</dbReference>
<keyword evidence="7" id="KW-0998">Cell outer membrane</keyword>
<evidence type="ECO:0000256" key="5">
    <source>
        <dbReference type="ARBA" id="ARBA00022692"/>
    </source>
</evidence>
<dbReference type="PANTHER" id="PTHR30026">
    <property type="entry name" value="OUTER MEMBRANE PROTEIN TOLC"/>
    <property type="match status" value="1"/>
</dbReference>
<sequence length="547" mass="62162">MPRPASIPSLRKFYLRLLLIGAFGFPSLLFAQELDPSVQNRPKILKLSLKEAVNYVLANNITVRNAGMEFVKADTAELKNLSQYAWTLVGGFSKTKTNLPLNNNNVISGTKISNDRVSVGIQKQFETQTYFSLELSHTRFDADAFETQAAASRLGSVGAYLAAPPQYTDALTLTLSQELLKYAFGETEKDRQKVLKQNAVVRRDELVNILAQLVVKTLVDYWSLSVYDSQVETFDKLEKNTRNIRDLTIRKRNLGLSEGFEVNQWNSALTQTENNLERARLARAEAERNLIRVLNVDPSSKISGITDLKETIPNDIDPTKDYQYALDHRIDLKNLIRQRQIAELELKIKNAEDRPSLKVTGSYSTRGQTFLNPQTNYVNPETGMQSFRFPEKTLNFAFSYPLFDSGIQTDIRDAKLKVDLLAKQETELRTLIKEELDNRYYSIVAGKDLLETASTRREEADKFYKGVQARFNQGRFTAVLVKSALDGLIQAELQVAQARINFNVDIIRYELARNSVFEKFGVNVDQIVDTIIKNEIEKARQTSQQNN</sequence>
<proteinExistence type="inferred from homology"/>
<evidence type="ECO:0000256" key="2">
    <source>
        <dbReference type="ARBA" id="ARBA00007613"/>
    </source>
</evidence>
<reference evidence="9" key="1">
    <citation type="journal article" date="2019" name="PLoS Negl. Trop. Dis.">
        <title>Revisiting the worldwide diversity of Leptospira species in the environment.</title>
        <authorList>
            <person name="Vincent A.T."/>
            <person name="Schiettekatte O."/>
            <person name="Bourhy P."/>
            <person name="Veyrier F.J."/>
            <person name="Picardeau M."/>
        </authorList>
    </citation>
    <scope>NUCLEOTIDE SEQUENCE [LARGE SCALE GENOMIC DNA]</scope>
    <source>
        <strain evidence="9">201702455</strain>
    </source>
</reference>
<accession>A0A4R9KH13</accession>
<gene>
    <name evidence="9" type="ORF">EHQ64_02275</name>
</gene>
<dbReference type="AlphaFoldDB" id="A0A4R9KH13"/>
<evidence type="ECO:0000256" key="3">
    <source>
        <dbReference type="ARBA" id="ARBA00022448"/>
    </source>
</evidence>
<evidence type="ECO:0000313" key="10">
    <source>
        <dbReference type="Proteomes" id="UP000297762"/>
    </source>
</evidence>
<dbReference type="InterPro" id="IPR003423">
    <property type="entry name" value="OMP_efflux"/>
</dbReference>
<organism evidence="9 10">
    <name type="scientific">Leptospira sarikeiensis</name>
    <dbReference type="NCBI Taxonomy" id="2484943"/>
    <lineage>
        <taxon>Bacteria</taxon>
        <taxon>Pseudomonadati</taxon>
        <taxon>Spirochaetota</taxon>
        <taxon>Spirochaetia</taxon>
        <taxon>Leptospirales</taxon>
        <taxon>Leptospiraceae</taxon>
        <taxon>Leptospira</taxon>
    </lineage>
</organism>
<evidence type="ECO:0000256" key="1">
    <source>
        <dbReference type="ARBA" id="ARBA00004442"/>
    </source>
</evidence>
<dbReference type="EMBL" id="RQGF01000007">
    <property type="protein sequence ID" value="TGL64697.1"/>
    <property type="molecule type" value="Genomic_DNA"/>
</dbReference>
<dbReference type="OrthoDB" id="343093at2"/>
<dbReference type="PANTHER" id="PTHR30026:SF20">
    <property type="entry name" value="OUTER MEMBRANE PROTEIN TOLC"/>
    <property type="match status" value="1"/>
</dbReference>
<evidence type="ECO:0000256" key="8">
    <source>
        <dbReference type="SAM" id="Coils"/>
    </source>
</evidence>
<comment type="similarity">
    <text evidence="2">Belongs to the outer membrane factor (OMF) (TC 1.B.17) family.</text>
</comment>
<keyword evidence="8" id="KW-0175">Coiled coil</keyword>
<evidence type="ECO:0000256" key="4">
    <source>
        <dbReference type="ARBA" id="ARBA00022452"/>
    </source>
</evidence>
<dbReference type="GO" id="GO:0009279">
    <property type="term" value="C:cell outer membrane"/>
    <property type="evidence" value="ECO:0007669"/>
    <property type="project" value="UniProtKB-SubCell"/>
</dbReference>
<dbReference type="Gene3D" id="1.20.1600.10">
    <property type="entry name" value="Outer membrane efflux proteins (OEP)"/>
    <property type="match status" value="1"/>
</dbReference>
<dbReference type="RefSeq" id="WP_135647889.1">
    <property type="nucleotide sequence ID" value="NZ_RQGF01000007.1"/>
</dbReference>
<keyword evidence="10" id="KW-1185">Reference proteome</keyword>
<name>A0A4R9KH13_9LEPT</name>
<comment type="caution">
    <text evidence="9">The sequence shown here is derived from an EMBL/GenBank/DDBJ whole genome shotgun (WGS) entry which is preliminary data.</text>
</comment>
<dbReference type="Pfam" id="PF02321">
    <property type="entry name" value="OEP"/>
    <property type="match status" value="1"/>
</dbReference>
<keyword evidence="4" id="KW-1134">Transmembrane beta strand</keyword>